<evidence type="ECO:0000313" key="3">
    <source>
        <dbReference type="Proteomes" id="UP001604335"/>
    </source>
</evidence>
<evidence type="ECO:0000259" key="1">
    <source>
        <dbReference type="SMART" id="SM00530"/>
    </source>
</evidence>
<reference evidence="3" key="1">
    <citation type="journal article" date="2024" name="Algal Res.">
        <title>Biochemical, toxicological and genomic investigation of a high-biomass producing Limnothrix strain isolated from Italian shallow drinking water reservoir.</title>
        <authorList>
            <person name="Simonazzi M."/>
            <person name="Shishido T.K."/>
            <person name="Delbaje E."/>
            <person name="Wahlsten M."/>
            <person name="Fewer D.P."/>
            <person name="Sivonen K."/>
            <person name="Pezzolesi L."/>
            <person name="Pistocchi R."/>
        </authorList>
    </citation>
    <scope>NUCLEOTIDE SEQUENCE [LARGE SCALE GENOMIC DNA]</scope>
    <source>
        <strain evidence="3">LRLZ20PSL1</strain>
    </source>
</reference>
<dbReference type="Proteomes" id="UP001604335">
    <property type="component" value="Unassembled WGS sequence"/>
</dbReference>
<dbReference type="InterPro" id="IPR001387">
    <property type="entry name" value="Cro/C1-type_HTH"/>
</dbReference>
<dbReference type="Gene3D" id="1.10.260.40">
    <property type="entry name" value="lambda repressor-like DNA-binding domains"/>
    <property type="match status" value="1"/>
</dbReference>
<proteinExistence type="predicted"/>
<dbReference type="SMART" id="SM00530">
    <property type="entry name" value="HTH_XRE"/>
    <property type="match status" value="1"/>
</dbReference>
<keyword evidence="3" id="KW-1185">Reference proteome</keyword>
<dbReference type="EMBL" id="JAZAQF010000086">
    <property type="protein sequence ID" value="MFG3819103.1"/>
    <property type="molecule type" value="Genomic_DNA"/>
</dbReference>
<dbReference type="CDD" id="cd00093">
    <property type="entry name" value="HTH_XRE"/>
    <property type="match status" value="1"/>
</dbReference>
<dbReference type="InterPro" id="IPR010982">
    <property type="entry name" value="Lambda_DNA-bd_dom_sf"/>
</dbReference>
<comment type="caution">
    <text evidence="2">The sequence shown here is derived from an EMBL/GenBank/DDBJ whole genome shotgun (WGS) entry which is preliminary data.</text>
</comment>
<protein>
    <submittedName>
        <fullName evidence="2">Helix-turn-helix transcriptional regulator</fullName>
    </submittedName>
</protein>
<sequence length="87" mass="9393">MGKAGKALRKTLQQYNIAQNRLAVNMGINRATISHWFAETRDPTAESIPAIVDALEQLNPEAAQAFVEAYLGRAIGELAPKKAEGEG</sequence>
<name>A0ABW7CD89_9CYAN</name>
<organism evidence="2 3">
    <name type="scientific">Limnothrix redekei LRLZ20PSL1</name>
    <dbReference type="NCBI Taxonomy" id="3112953"/>
    <lineage>
        <taxon>Bacteria</taxon>
        <taxon>Bacillati</taxon>
        <taxon>Cyanobacteriota</taxon>
        <taxon>Cyanophyceae</taxon>
        <taxon>Pseudanabaenales</taxon>
        <taxon>Pseudanabaenaceae</taxon>
        <taxon>Limnothrix</taxon>
    </lineage>
</organism>
<evidence type="ECO:0000313" key="2">
    <source>
        <dbReference type="EMBL" id="MFG3819103.1"/>
    </source>
</evidence>
<feature type="domain" description="HTH cro/C1-type" evidence="1">
    <location>
        <begin position="7"/>
        <end position="58"/>
    </location>
</feature>
<gene>
    <name evidence="2" type="ORF">VPK24_15780</name>
</gene>
<dbReference type="Pfam" id="PF01381">
    <property type="entry name" value="HTH_3"/>
    <property type="match status" value="1"/>
</dbReference>
<accession>A0ABW7CD89</accession>
<dbReference type="SUPFAM" id="SSF47413">
    <property type="entry name" value="lambda repressor-like DNA-binding domains"/>
    <property type="match status" value="1"/>
</dbReference>
<dbReference type="RefSeq" id="WP_190355117.1">
    <property type="nucleotide sequence ID" value="NZ_JAZAQF010000086.1"/>
</dbReference>